<evidence type="ECO:0000256" key="3">
    <source>
        <dbReference type="ARBA" id="ARBA00023163"/>
    </source>
</evidence>
<proteinExistence type="predicted"/>
<name>A0A5N5XGE5_9EURO</name>
<evidence type="ECO:0008006" key="7">
    <source>
        <dbReference type="Google" id="ProtNLM"/>
    </source>
</evidence>
<keyword evidence="4" id="KW-0539">Nucleus</keyword>
<organism evidence="5 6">
    <name type="scientific">Aspergillus leporis</name>
    <dbReference type="NCBI Taxonomy" id="41062"/>
    <lineage>
        <taxon>Eukaryota</taxon>
        <taxon>Fungi</taxon>
        <taxon>Dikarya</taxon>
        <taxon>Ascomycota</taxon>
        <taxon>Pezizomycotina</taxon>
        <taxon>Eurotiomycetes</taxon>
        <taxon>Eurotiomycetidae</taxon>
        <taxon>Eurotiales</taxon>
        <taxon>Aspergillaceae</taxon>
        <taxon>Aspergillus</taxon>
        <taxon>Aspergillus subgen. Circumdati</taxon>
    </lineage>
</organism>
<evidence type="ECO:0000313" key="6">
    <source>
        <dbReference type="Proteomes" id="UP000326565"/>
    </source>
</evidence>
<keyword evidence="2" id="KW-0238">DNA-binding</keyword>
<accession>A0A5N5XGE5</accession>
<reference evidence="5 6" key="1">
    <citation type="submission" date="2019-04" db="EMBL/GenBank/DDBJ databases">
        <title>Friends and foes A comparative genomics study of 23 Aspergillus species from section Flavi.</title>
        <authorList>
            <consortium name="DOE Joint Genome Institute"/>
            <person name="Kjaerbolling I."/>
            <person name="Vesth T."/>
            <person name="Frisvad J.C."/>
            <person name="Nybo J.L."/>
            <person name="Theobald S."/>
            <person name="Kildgaard S."/>
            <person name="Isbrandt T."/>
            <person name="Kuo A."/>
            <person name="Sato A."/>
            <person name="Lyhne E.K."/>
            <person name="Kogle M.E."/>
            <person name="Wiebenga A."/>
            <person name="Kun R.S."/>
            <person name="Lubbers R.J."/>
            <person name="Makela M.R."/>
            <person name="Barry K."/>
            <person name="Chovatia M."/>
            <person name="Clum A."/>
            <person name="Daum C."/>
            <person name="Haridas S."/>
            <person name="He G."/>
            <person name="LaButti K."/>
            <person name="Lipzen A."/>
            <person name="Mondo S."/>
            <person name="Riley R."/>
            <person name="Salamov A."/>
            <person name="Simmons B.A."/>
            <person name="Magnuson J.K."/>
            <person name="Henrissat B."/>
            <person name="Mortensen U.H."/>
            <person name="Larsen T.O."/>
            <person name="Devries R.P."/>
            <person name="Grigoriev I.V."/>
            <person name="Machida M."/>
            <person name="Baker S.E."/>
            <person name="Andersen M.R."/>
        </authorList>
    </citation>
    <scope>NUCLEOTIDE SEQUENCE [LARGE SCALE GENOMIC DNA]</scope>
    <source>
        <strain evidence="5 6">CBS 151.66</strain>
    </source>
</reference>
<dbReference type="SUPFAM" id="SSF57701">
    <property type="entry name" value="Zn2/Cys6 DNA-binding domain"/>
    <property type="match status" value="1"/>
</dbReference>
<keyword evidence="3" id="KW-0804">Transcription</keyword>
<gene>
    <name evidence="5" type="ORF">BDV29DRAFT_166949</name>
</gene>
<dbReference type="GO" id="GO:0003677">
    <property type="term" value="F:DNA binding"/>
    <property type="evidence" value="ECO:0007669"/>
    <property type="project" value="UniProtKB-KW"/>
</dbReference>
<dbReference type="OrthoDB" id="4222821at2759"/>
<evidence type="ECO:0000256" key="1">
    <source>
        <dbReference type="ARBA" id="ARBA00023015"/>
    </source>
</evidence>
<evidence type="ECO:0000256" key="2">
    <source>
        <dbReference type="ARBA" id="ARBA00023125"/>
    </source>
</evidence>
<keyword evidence="6" id="KW-1185">Reference proteome</keyword>
<evidence type="ECO:0000256" key="4">
    <source>
        <dbReference type="ARBA" id="ARBA00023242"/>
    </source>
</evidence>
<dbReference type="AlphaFoldDB" id="A0A5N5XGE5"/>
<dbReference type="GO" id="GO:0000981">
    <property type="term" value="F:DNA-binding transcription factor activity, RNA polymerase II-specific"/>
    <property type="evidence" value="ECO:0007669"/>
    <property type="project" value="InterPro"/>
</dbReference>
<dbReference type="InterPro" id="IPR036864">
    <property type="entry name" value="Zn2-C6_fun-type_DNA-bd_sf"/>
</dbReference>
<dbReference type="Proteomes" id="UP000326565">
    <property type="component" value="Unassembled WGS sequence"/>
</dbReference>
<keyword evidence="1" id="KW-0805">Transcription regulation</keyword>
<protein>
    <recommendedName>
        <fullName evidence="7">Zn(2)-C6 fungal-type domain-containing protein</fullName>
    </recommendedName>
</protein>
<sequence length="52" mass="5873">MVPPAAQYRKQNIAAAPSNGITKVTTRPKAACDRCRGQKLRCIWENSQQCRR</sequence>
<dbReference type="GO" id="GO:0008270">
    <property type="term" value="F:zinc ion binding"/>
    <property type="evidence" value="ECO:0007669"/>
    <property type="project" value="InterPro"/>
</dbReference>
<evidence type="ECO:0000313" key="5">
    <source>
        <dbReference type="EMBL" id="KAB8078130.1"/>
    </source>
</evidence>
<dbReference type="EMBL" id="ML732161">
    <property type="protein sequence ID" value="KAB8078130.1"/>
    <property type="molecule type" value="Genomic_DNA"/>
</dbReference>